<evidence type="ECO:0000256" key="5">
    <source>
        <dbReference type="ARBA" id="ARBA00022833"/>
    </source>
</evidence>
<reference evidence="9" key="1">
    <citation type="submission" date="2023-04" db="EMBL/GenBank/DDBJ databases">
        <title>Black Yeasts Isolated from many extreme environments.</title>
        <authorList>
            <person name="Coleine C."/>
            <person name="Stajich J.E."/>
            <person name="Selbmann L."/>
        </authorList>
    </citation>
    <scope>NUCLEOTIDE SEQUENCE</scope>
    <source>
        <strain evidence="9">CCFEE 5312</strain>
    </source>
</reference>
<dbReference type="AlphaFoldDB" id="A0AAJ0DMN9"/>
<proteinExistence type="inferred from homology"/>
<keyword evidence="6" id="KW-0645">Protease</keyword>
<comment type="caution">
    <text evidence="9">The sequence shown here is derived from an EMBL/GenBank/DDBJ whole genome shotgun (WGS) entry which is preliminary data.</text>
</comment>
<dbReference type="PANTHER" id="PTHR43808">
    <property type="entry name" value="ACETYLORNITHINE DEACETYLASE"/>
    <property type="match status" value="1"/>
</dbReference>
<keyword evidence="4 6" id="KW-0378">Hydrolase</keyword>
<dbReference type="EMBL" id="JAWDJX010000017">
    <property type="protein sequence ID" value="KAK3053157.1"/>
    <property type="molecule type" value="Genomic_DNA"/>
</dbReference>
<protein>
    <recommendedName>
        <fullName evidence="6">Peptide hydrolase</fullName>
        <ecNumber evidence="6">3.4.-.-</ecNumber>
    </recommendedName>
</protein>
<keyword evidence="6" id="KW-0732">Signal</keyword>
<dbReference type="InterPro" id="IPR007484">
    <property type="entry name" value="Peptidase_M28"/>
</dbReference>
<dbReference type="Proteomes" id="UP001271007">
    <property type="component" value="Unassembled WGS sequence"/>
</dbReference>
<evidence type="ECO:0000256" key="2">
    <source>
        <dbReference type="ARBA" id="ARBA00006247"/>
    </source>
</evidence>
<dbReference type="InterPro" id="IPR011650">
    <property type="entry name" value="Peptidase_M20_dimer"/>
</dbReference>
<evidence type="ECO:0000256" key="4">
    <source>
        <dbReference type="ARBA" id="ARBA00022801"/>
    </source>
</evidence>
<dbReference type="Pfam" id="PF04389">
    <property type="entry name" value="Peptidase_M28"/>
    <property type="match status" value="1"/>
</dbReference>
<organism evidence="9 10">
    <name type="scientific">Extremus antarcticus</name>
    <dbReference type="NCBI Taxonomy" id="702011"/>
    <lineage>
        <taxon>Eukaryota</taxon>
        <taxon>Fungi</taxon>
        <taxon>Dikarya</taxon>
        <taxon>Ascomycota</taxon>
        <taxon>Pezizomycotina</taxon>
        <taxon>Dothideomycetes</taxon>
        <taxon>Dothideomycetidae</taxon>
        <taxon>Mycosphaerellales</taxon>
        <taxon>Extremaceae</taxon>
        <taxon>Extremus</taxon>
    </lineage>
</organism>
<feature type="domain" description="Peptidase M28" evidence="7">
    <location>
        <begin position="89"/>
        <end position="167"/>
    </location>
</feature>
<evidence type="ECO:0000313" key="10">
    <source>
        <dbReference type="Proteomes" id="UP001271007"/>
    </source>
</evidence>
<feature type="signal peptide" evidence="6">
    <location>
        <begin position="1"/>
        <end position="18"/>
    </location>
</feature>
<dbReference type="Pfam" id="PF07687">
    <property type="entry name" value="M20_dimer"/>
    <property type="match status" value="1"/>
</dbReference>
<dbReference type="InterPro" id="IPR001261">
    <property type="entry name" value="ArgE/DapE_CS"/>
</dbReference>
<sequence>MWTISLLGLLACSRTVLSTLLPQEPLLESLSSSKHDIFAFHKNLTEIESITYNEQKAGEWLASSLKDHGYTVEKQWVDKKEGRFNIYAYPGDIRETEILLSSHYDTVPPFYPYRRSNSTIQGRGSVDDKASIAAQFAAVNSLIAHKQISADDVALLFVVGEEVGGDGMRKANDLDLKPKTIIFGEPTEGKLVSGHKGNLGLKIQAKGKAAHSGYPWLGRSANEVLTRALAALMELGENLPKSEKYGVTTINLGRMEGGVAANVIASSASADIAIRIAAGTPEQIKSNITQAVYLAVDTFLDDGTKPEDIIELNFTKGYGPIDIDHDIPGMKSFTVNYGTDIPNLDKTVEGQKRYLYGPGSILVAHSDHEALEEDELNDAVKGYKKIILHVLGKD</sequence>
<name>A0AAJ0DMN9_9PEZI</name>
<evidence type="ECO:0000256" key="1">
    <source>
        <dbReference type="ARBA" id="ARBA00001947"/>
    </source>
</evidence>
<evidence type="ECO:0000256" key="3">
    <source>
        <dbReference type="ARBA" id="ARBA00022723"/>
    </source>
</evidence>
<dbReference type="GO" id="GO:0046872">
    <property type="term" value="F:metal ion binding"/>
    <property type="evidence" value="ECO:0007669"/>
    <property type="project" value="UniProtKB-KW"/>
</dbReference>
<keyword evidence="10" id="KW-1185">Reference proteome</keyword>
<dbReference type="InterPro" id="IPR050072">
    <property type="entry name" value="Peptidase_M20A"/>
</dbReference>
<keyword evidence="3 6" id="KW-0479">Metal-binding</keyword>
<keyword evidence="5 6" id="KW-0862">Zinc</keyword>
<feature type="chain" id="PRO_5044959584" description="Peptide hydrolase" evidence="6">
    <location>
        <begin position="19"/>
        <end position="394"/>
    </location>
</feature>
<dbReference type="CDD" id="cd05652">
    <property type="entry name" value="M20_ArgE_DapE-like_fungal"/>
    <property type="match status" value="1"/>
</dbReference>
<comment type="similarity">
    <text evidence="2">Belongs to the peptidase M20A family.</text>
</comment>
<dbReference type="PROSITE" id="PS00759">
    <property type="entry name" value="ARGE_DAPE_CPG2_2"/>
    <property type="match status" value="1"/>
</dbReference>
<evidence type="ECO:0000259" key="8">
    <source>
        <dbReference type="Pfam" id="PF07687"/>
    </source>
</evidence>
<dbReference type="Gene3D" id="3.40.630.10">
    <property type="entry name" value="Zn peptidases"/>
    <property type="match status" value="1"/>
</dbReference>
<dbReference type="SUPFAM" id="SSF53187">
    <property type="entry name" value="Zn-dependent exopeptidases"/>
    <property type="match status" value="1"/>
</dbReference>
<gene>
    <name evidence="9" type="ORF">LTR09_005783</name>
</gene>
<feature type="domain" description="Peptidase M20 dimerisation" evidence="8">
    <location>
        <begin position="194"/>
        <end position="291"/>
    </location>
</feature>
<evidence type="ECO:0000256" key="6">
    <source>
        <dbReference type="RuleBase" id="RU361240"/>
    </source>
</evidence>
<dbReference type="Gene3D" id="3.30.70.360">
    <property type="match status" value="1"/>
</dbReference>
<dbReference type="SUPFAM" id="SSF55031">
    <property type="entry name" value="Bacterial exopeptidase dimerisation domain"/>
    <property type="match status" value="1"/>
</dbReference>
<dbReference type="PANTHER" id="PTHR43808:SF8">
    <property type="entry name" value="PEPTIDASE M20 DIMERISATION DOMAIN-CONTAINING PROTEIN"/>
    <property type="match status" value="1"/>
</dbReference>
<comment type="similarity">
    <text evidence="6">Belongs to the peptidase M28 family.</text>
</comment>
<evidence type="ECO:0000313" key="9">
    <source>
        <dbReference type="EMBL" id="KAK3053157.1"/>
    </source>
</evidence>
<dbReference type="EC" id="3.4.-.-" evidence="6"/>
<accession>A0AAJ0DMN9</accession>
<dbReference type="InterPro" id="IPR036264">
    <property type="entry name" value="Bact_exopeptidase_dim_dom"/>
</dbReference>
<evidence type="ECO:0000259" key="7">
    <source>
        <dbReference type="Pfam" id="PF04389"/>
    </source>
</evidence>
<comment type="cofactor">
    <cofactor evidence="1">
        <name>Zn(2+)</name>
        <dbReference type="ChEBI" id="CHEBI:29105"/>
    </cofactor>
</comment>
<dbReference type="GO" id="GO:0016787">
    <property type="term" value="F:hydrolase activity"/>
    <property type="evidence" value="ECO:0007669"/>
    <property type="project" value="UniProtKB-KW"/>
</dbReference>